<keyword evidence="3" id="KW-1185">Reference proteome</keyword>
<feature type="compositionally biased region" description="Basic residues" evidence="1">
    <location>
        <begin position="115"/>
        <end position="126"/>
    </location>
</feature>
<dbReference type="Proteomes" id="UP001418222">
    <property type="component" value="Unassembled WGS sequence"/>
</dbReference>
<gene>
    <name evidence="2" type="ORF">KSP39_PZI002987</name>
</gene>
<comment type="caution">
    <text evidence="2">The sequence shown here is derived from an EMBL/GenBank/DDBJ whole genome shotgun (WGS) entry which is preliminary data.</text>
</comment>
<proteinExistence type="predicted"/>
<sequence>MVKHVEKESRTWTGVFFLNQANDGRLSFSRSCSPDPPKKKIDFSSSICKKRRNDMDAGKSSSYADQTLAVTADPCSDGRISPGGACSSTGGRKIQRWQRNRDGKRIQQLPEKKKNPSRSKRRRTLCRRASSSPSEHRREEKKKKTGIISPAPIERTVSRQQPGKTSSSPSSRTVQRGDFFSLIVTSGDGERREKPFPCPDLSGEVLKKREKHGSEKTRQRREIFLLPDCNGQRRGRRRRANCSRFCSGAPSRSAISGAPEETVTDVSDRGLNF</sequence>
<feature type="region of interest" description="Disordered" evidence="1">
    <location>
        <begin position="28"/>
        <end position="219"/>
    </location>
</feature>
<protein>
    <submittedName>
        <fullName evidence="2">Uncharacterized protein</fullName>
    </submittedName>
</protein>
<reference evidence="2 3" key="1">
    <citation type="journal article" date="2022" name="Nat. Plants">
        <title>Genomes of leafy and leafless Platanthera orchids illuminate the evolution of mycoheterotrophy.</title>
        <authorList>
            <person name="Li M.H."/>
            <person name="Liu K.W."/>
            <person name="Li Z."/>
            <person name="Lu H.C."/>
            <person name="Ye Q.L."/>
            <person name="Zhang D."/>
            <person name="Wang J.Y."/>
            <person name="Li Y.F."/>
            <person name="Zhong Z.M."/>
            <person name="Liu X."/>
            <person name="Yu X."/>
            <person name="Liu D.K."/>
            <person name="Tu X.D."/>
            <person name="Liu B."/>
            <person name="Hao Y."/>
            <person name="Liao X.Y."/>
            <person name="Jiang Y.T."/>
            <person name="Sun W.H."/>
            <person name="Chen J."/>
            <person name="Chen Y.Q."/>
            <person name="Ai Y."/>
            <person name="Zhai J.W."/>
            <person name="Wu S.S."/>
            <person name="Zhou Z."/>
            <person name="Hsiao Y.Y."/>
            <person name="Wu W.L."/>
            <person name="Chen Y.Y."/>
            <person name="Lin Y.F."/>
            <person name="Hsu J.L."/>
            <person name="Li C.Y."/>
            <person name="Wang Z.W."/>
            <person name="Zhao X."/>
            <person name="Zhong W.Y."/>
            <person name="Ma X.K."/>
            <person name="Ma L."/>
            <person name="Huang J."/>
            <person name="Chen G.Z."/>
            <person name="Huang M.Z."/>
            <person name="Huang L."/>
            <person name="Peng D.H."/>
            <person name="Luo Y.B."/>
            <person name="Zou S.Q."/>
            <person name="Chen S.P."/>
            <person name="Lan S."/>
            <person name="Tsai W.C."/>
            <person name="Van de Peer Y."/>
            <person name="Liu Z.J."/>
        </authorList>
    </citation>
    <scope>NUCLEOTIDE SEQUENCE [LARGE SCALE GENOMIC DNA]</scope>
    <source>
        <strain evidence="2">Lor287</strain>
    </source>
</reference>
<dbReference type="AlphaFoldDB" id="A0AAP0GC83"/>
<feature type="region of interest" description="Disordered" evidence="1">
    <location>
        <begin position="233"/>
        <end position="273"/>
    </location>
</feature>
<evidence type="ECO:0000313" key="3">
    <source>
        <dbReference type="Proteomes" id="UP001418222"/>
    </source>
</evidence>
<accession>A0AAP0GC83</accession>
<evidence type="ECO:0000313" key="2">
    <source>
        <dbReference type="EMBL" id="KAK8951190.1"/>
    </source>
</evidence>
<dbReference type="EMBL" id="JBBWWQ010000003">
    <property type="protein sequence ID" value="KAK8951190.1"/>
    <property type="molecule type" value="Genomic_DNA"/>
</dbReference>
<feature type="compositionally biased region" description="Polar residues" evidence="1">
    <location>
        <begin position="158"/>
        <end position="174"/>
    </location>
</feature>
<feature type="compositionally biased region" description="Basic and acidic residues" evidence="1">
    <location>
        <begin position="99"/>
        <end position="114"/>
    </location>
</feature>
<organism evidence="2 3">
    <name type="scientific">Platanthera zijinensis</name>
    <dbReference type="NCBI Taxonomy" id="2320716"/>
    <lineage>
        <taxon>Eukaryota</taxon>
        <taxon>Viridiplantae</taxon>
        <taxon>Streptophyta</taxon>
        <taxon>Embryophyta</taxon>
        <taxon>Tracheophyta</taxon>
        <taxon>Spermatophyta</taxon>
        <taxon>Magnoliopsida</taxon>
        <taxon>Liliopsida</taxon>
        <taxon>Asparagales</taxon>
        <taxon>Orchidaceae</taxon>
        <taxon>Orchidoideae</taxon>
        <taxon>Orchideae</taxon>
        <taxon>Orchidinae</taxon>
        <taxon>Platanthera</taxon>
    </lineage>
</organism>
<evidence type="ECO:0000256" key="1">
    <source>
        <dbReference type="SAM" id="MobiDB-lite"/>
    </source>
</evidence>
<name>A0AAP0GC83_9ASPA</name>
<feature type="compositionally biased region" description="Polar residues" evidence="1">
    <location>
        <begin position="59"/>
        <end position="69"/>
    </location>
</feature>